<reference evidence="7 8" key="1">
    <citation type="submission" date="2019-02" db="EMBL/GenBank/DDBJ databases">
        <title>Sequencing the genomes of 1000 actinobacteria strains.</title>
        <authorList>
            <person name="Klenk H.-P."/>
        </authorList>
    </citation>
    <scope>NUCLEOTIDE SEQUENCE [LARGE SCALE GENOMIC DNA]</scope>
    <source>
        <strain evidence="7 8">DSM 44509</strain>
    </source>
</reference>
<evidence type="ECO:0000313" key="8">
    <source>
        <dbReference type="Proteomes" id="UP000292507"/>
    </source>
</evidence>
<dbReference type="InterPro" id="IPR044068">
    <property type="entry name" value="CB"/>
</dbReference>
<dbReference type="PROSITE" id="PS51900">
    <property type="entry name" value="CB"/>
    <property type="match status" value="1"/>
</dbReference>
<evidence type="ECO:0000256" key="3">
    <source>
        <dbReference type="ARBA" id="ARBA00023172"/>
    </source>
</evidence>
<sequence>MGRPALPIGTFGKIKTYPTQTGYRARCLYRDYDGKVRSVEKAGRTKAGAEAALKLALRDRGRVVGSGDITSDTRVRAVAELWFAGLRDKSPTTLESYRRILDRHIVGAGPKPAGAKAPPVLLADLRLRELTIGIVDRFLLKLAEQHGAATAKLARSVLSGICGLAARHDALDRNPVRDVSRVETTPRRAPRALTTAQARQLMAMVTYDDGAVSRDLPDFIAFMLATGVRIGEAAAMTWDAVDLDAGTVEVRSTVVRVKGQGLIAKSTKTDAGARALVLPSWCVEMLRGRGTDGAGPVFSAVRGGWRDPSNTQSDLRAAFTNAGFDWVTSHVLRKTVATVMDHAGLSSRAAADQLGHANPSMTADVYMGRKVASTGAAIALEALGPA</sequence>
<dbReference type="PANTHER" id="PTHR30349">
    <property type="entry name" value="PHAGE INTEGRASE-RELATED"/>
    <property type="match status" value="1"/>
</dbReference>
<dbReference type="GO" id="GO:0006310">
    <property type="term" value="P:DNA recombination"/>
    <property type="evidence" value="ECO:0007669"/>
    <property type="project" value="UniProtKB-KW"/>
</dbReference>
<dbReference type="Gene3D" id="1.10.150.130">
    <property type="match status" value="1"/>
</dbReference>
<evidence type="ECO:0000256" key="2">
    <source>
        <dbReference type="ARBA" id="ARBA00023125"/>
    </source>
</evidence>
<dbReference type="SUPFAM" id="SSF56349">
    <property type="entry name" value="DNA breaking-rejoining enzymes"/>
    <property type="match status" value="1"/>
</dbReference>
<dbReference type="Proteomes" id="UP000292507">
    <property type="component" value="Unassembled WGS sequence"/>
</dbReference>
<comment type="caution">
    <text evidence="7">The sequence shown here is derived from an EMBL/GenBank/DDBJ whole genome shotgun (WGS) entry which is preliminary data.</text>
</comment>
<keyword evidence="2 4" id="KW-0238">DNA-binding</keyword>
<dbReference type="AlphaFoldDB" id="A0A4Q7YA18"/>
<dbReference type="Pfam" id="PF00589">
    <property type="entry name" value="Phage_integrase"/>
    <property type="match status" value="1"/>
</dbReference>
<dbReference type="InterPro" id="IPR002104">
    <property type="entry name" value="Integrase_catalytic"/>
</dbReference>
<proteinExistence type="inferred from homology"/>
<dbReference type="InterPro" id="IPR010998">
    <property type="entry name" value="Integrase_recombinase_N"/>
</dbReference>
<organism evidence="7 8">
    <name type="scientific">Blastococcus saxobsidens</name>
    <dbReference type="NCBI Taxonomy" id="138336"/>
    <lineage>
        <taxon>Bacteria</taxon>
        <taxon>Bacillati</taxon>
        <taxon>Actinomycetota</taxon>
        <taxon>Actinomycetes</taxon>
        <taxon>Geodermatophilales</taxon>
        <taxon>Geodermatophilaceae</taxon>
        <taxon>Blastococcus</taxon>
    </lineage>
</organism>
<dbReference type="InterPro" id="IPR050090">
    <property type="entry name" value="Tyrosine_recombinase_XerCD"/>
</dbReference>
<dbReference type="GO" id="GO:0003677">
    <property type="term" value="F:DNA binding"/>
    <property type="evidence" value="ECO:0007669"/>
    <property type="project" value="UniProtKB-UniRule"/>
</dbReference>
<dbReference type="CDD" id="cd01189">
    <property type="entry name" value="INT_ICEBs1_C_like"/>
    <property type="match status" value="1"/>
</dbReference>
<accession>A0A4Q7YA18</accession>
<dbReference type="PANTHER" id="PTHR30349:SF41">
    <property type="entry name" value="INTEGRASE_RECOMBINASE PROTEIN MJ0367-RELATED"/>
    <property type="match status" value="1"/>
</dbReference>
<dbReference type="EMBL" id="SHKV01000001">
    <property type="protein sequence ID" value="RZU33394.1"/>
    <property type="molecule type" value="Genomic_DNA"/>
</dbReference>
<keyword evidence="8" id="KW-1185">Reference proteome</keyword>
<name>A0A4Q7YA18_9ACTN</name>
<gene>
    <name evidence="7" type="ORF">BKA19_3116</name>
</gene>
<keyword evidence="3" id="KW-0233">DNA recombination</keyword>
<dbReference type="PROSITE" id="PS51898">
    <property type="entry name" value="TYR_RECOMBINASE"/>
    <property type="match status" value="1"/>
</dbReference>
<evidence type="ECO:0000256" key="4">
    <source>
        <dbReference type="PROSITE-ProRule" id="PRU01248"/>
    </source>
</evidence>
<protein>
    <submittedName>
        <fullName evidence="7">Site-specific recombinase XerC</fullName>
    </submittedName>
</protein>
<dbReference type="InterPro" id="IPR011010">
    <property type="entry name" value="DNA_brk_join_enz"/>
</dbReference>
<feature type="domain" description="Tyr recombinase" evidence="5">
    <location>
        <begin position="188"/>
        <end position="380"/>
    </location>
</feature>
<evidence type="ECO:0000313" key="7">
    <source>
        <dbReference type="EMBL" id="RZU33394.1"/>
    </source>
</evidence>
<feature type="domain" description="Core-binding (CB)" evidence="6">
    <location>
        <begin position="73"/>
        <end position="166"/>
    </location>
</feature>
<dbReference type="GO" id="GO:0015074">
    <property type="term" value="P:DNA integration"/>
    <property type="evidence" value="ECO:0007669"/>
    <property type="project" value="InterPro"/>
</dbReference>
<dbReference type="OrthoDB" id="4326943at2"/>
<dbReference type="Gene3D" id="1.10.443.10">
    <property type="entry name" value="Intergrase catalytic core"/>
    <property type="match status" value="1"/>
</dbReference>
<evidence type="ECO:0000256" key="1">
    <source>
        <dbReference type="ARBA" id="ARBA00008857"/>
    </source>
</evidence>
<evidence type="ECO:0000259" key="6">
    <source>
        <dbReference type="PROSITE" id="PS51900"/>
    </source>
</evidence>
<comment type="similarity">
    <text evidence="1">Belongs to the 'phage' integrase family.</text>
</comment>
<dbReference type="InterPro" id="IPR013762">
    <property type="entry name" value="Integrase-like_cat_sf"/>
</dbReference>
<evidence type="ECO:0000259" key="5">
    <source>
        <dbReference type="PROSITE" id="PS51898"/>
    </source>
</evidence>